<accession>A0AAV2KIQ6</accession>
<name>A0AAV2KIQ6_KNICA</name>
<dbReference type="AlphaFoldDB" id="A0AAV2KIQ6"/>
<dbReference type="EMBL" id="OZ035840">
    <property type="protein sequence ID" value="CAL1588503.1"/>
    <property type="molecule type" value="Genomic_DNA"/>
</dbReference>
<organism evidence="1 2">
    <name type="scientific">Knipowitschia caucasica</name>
    <name type="common">Caucasian dwarf goby</name>
    <name type="synonym">Pomatoschistus caucasicus</name>
    <dbReference type="NCBI Taxonomy" id="637954"/>
    <lineage>
        <taxon>Eukaryota</taxon>
        <taxon>Metazoa</taxon>
        <taxon>Chordata</taxon>
        <taxon>Craniata</taxon>
        <taxon>Vertebrata</taxon>
        <taxon>Euteleostomi</taxon>
        <taxon>Actinopterygii</taxon>
        <taxon>Neopterygii</taxon>
        <taxon>Teleostei</taxon>
        <taxon>Neoteleostei</taxon>
        <taxon>Acanthomorphata</taxon>
        <taxon>Gobiaria</taxon>
        <taxon>Gobiiformes</taxon>
        <taxon>Gobioidei</taxon>
        <taxon>Gobiidae</taxon>
        <taxon>Gobiinae</taxon>
        <taxon>Knipowitschia</taxon>
    </lineage>
</organism>
<sequence>MASLIKHFGQPHHLSLQRIAELMDEPNIRSGDTAGIRKFALRVRALVGMLEQLGQDGHIELQCGSHVARLTKKLPQDLRAAFRRYLYPQNNGVPSLRDFAEWLEYELIIQEGEDRGGKVEDHFRDKRSMKRDHRSIKRSTTVLLGATQNSAVQEAQATPTSESQEKPKAYCPYCANTMHFLDQCSNFQLLTKEQKTSWVKSKNRCWRCGRGHQAAQCRLRVQCKTCRGKHLEALHEVNVRPAAPSSTNLTLTESKPTTDVLYLDRRAGCNQVLLKTCKVLLRNGEHTLETFAILDDGSERTILLQEATQKLQLNGTPENLLLRTSTLFPHVKTQQKNSVNPLHAWSQL</sequence>
<proteinExistence type="predicted"/>
<evidence type="ECO:0000313" key="2">
    <source>
        <dbReference type="Proteomes" id="UP001497482"/>
    </source>
</evidence>
<reference evidence="1 2" key="1">
    <citation type="submission" date="2024-04" db="EMBL/GenBank/DDBJ databases">
        <authorList>
            <person name="Waldvogel A.-M."/>
            <person name="Schoenle A."/>
        </authorList>
    </citation>
    <scope>NUCLEOTIDE SEQUENCE [LARGE SCALE GENOMIC DNA]</scope>
</reference>
<keyword evidence="2" id="KW-1185">Reference proteome</keyword>
<dbReference type="PANTHER" id="PTHR47331:SF5">
    <property type="entry name" value="RIBONUCLEASE H"/>
    <property type="match status" value="1"/>
</dbReference>
<evidence type="ECO:0000313" key="1">
    <source>
        <dbReference type="EMBL" id="CAL1588503.1"/>
    </source>
</evidence>
<protein>
    <submittedName>
        <fullName evidence="1">Uncharacterized protein</fullName>
    </submittedName>
</protein>
<dbReference type="PANTHER" id="PTHR47331">
    <property type="entry name" value="PHD-TYPE DOMAIN-CONTAINING PROTEIN"/>
    <property type="match status" value="1"/>
</dbReference>
<dbReference type="Proteomes" id="UP001497482">
    <property type="component" value="Chromosome 18"/>
</dbReference>
<gene>
    <name evidence="1" type="ORF">KC01_LOCUS18289</name>
</gene>